<feature type="transmembrane region" description="Helical" evidence="1">
    <location>
        <begin position="7"/>
        <end position="26"/>
    </location>
</feature>
<dbReference type="STRING" id="407036.SAMN05216243_3063"/>
<feature type="transmembrane region" description="Helical" evidence="1">
    <location>
        <begin position="107"/>
        <end position="124"/>
    </location>
</feature>
<feature type="transmembrane region" description="Helical" evidence="1">
    <location>
        <begin position="84"/>
        <end position="100"/>
    </location>
</feature>
<dbReference type="RefSeq" id="WP_093215993.1">
    <property type="nucleotide sequence ID" value="NZ_FNFL01000006.1"/>
</dbReference>
<keyword evidence="1" id="KW-0472">Membrane</keyword>
<evidence type="ECO:0000256" key="1">
    <source>
        <dbReference type="SAM" id="Phobius"/>
    </source>
</evidence>
<feature type="domain" description="LiaI-LiaF-like transmembrane region" evidence="2">
    <location>
        <begin position="6"/>
        <end position="47"/>
    </location>
</feature>
<reference evidence="3 4" key="1">
    <citation type="submission" date="2016-10" db="EMBL/GenBank/DDBJ databases">
        <authorList>
            <person name="de Groot N.N."/>
        </authorList>
    </citation>
    <scope>NUCLEOTIDE SEQUENCE [LARGE SCALE GENOMIC DNA]</scope>
    <source>
        <strain evidence="3 4">CGMCC 1.6502</strain>
    </source>
</reference>
<dbReference type="Pfam" id="PF18917">
    <property type="entry name" value="LiaI-LiaF-like_TM1"/>
    <property type="match status" value="1"/>
</dbReference>
<evidence type="ECO:0000313" key="3">
    <source>
        <dbReference type="EMBL" id="SDK41456.1"/>
    </source>
</evidence>
<sequence length="161" mass="18840">MKKQHIFTGFLLIGIGVYFLLRQFQIPFFTDFYSWPTLLMIIGIVFLFHSYFSKEYKNLFPGTVLLGLGLHFFGLRHYSFWIDHWGIYPLIIGIAFLIRFQKTKNGLLPGLILLAVALFAIFSMNKPGWFMWVNRVAAFLETFWPLTLIVVGAYLLFRKKG</sequence>
<organism evidence="3 4">
    <name type="scientific">Sediminibacillus albus</name>
    <dbReference type="NCBI Taxonomy" id="407036"/>
    <lineage>
        <taxon>Bacteria</taxon>
        <taxon>Bacillati</taxon>
        <taxon>Bacillota</taxon>
        <taxon>Bacilli</taxon>
        <taxon>Bacillales</taxon>
        <taxon>Bacillaceae</taxon>
        <taxon>Sediminibacillus</taxon>
    </lineage>
</organism>
<dbReference type="OrthoDB" id="2989824at2"/>
<keyword evidence="1" id="KW-1133">Transmembrane helix</keyword>
<feature type="transmembrane region" description="Helical" evidence="1">
    <location>
        <begin position="136"/>
        <end position="157"/>
    </location>
</feature>
<proteinExistence type="predicted"/>
<accession>A0A1G9BPR2</accession>
<dbReference type="InterPro" id="IPR043726">
    <property type="entry name" value="LiaI-LiaF-like_TM1"/>
</dbReference>
<evidence type="ECO:0000313" key="4">
    <source>
        <dbReference type="Proteomes" id="UP000198694"/>
    </source>
</evidence>
<feature type="transmembrane region" description="Helical" evidence="1">
    <location>
        <begin position="59"/>
        <end position="78"/>
    </location>
</feature>
<feature type="transmembrane region" description="Helical" evidence="1">
    <location>
        <begin position="32"/>
        <end position="52"/>
    </location>
</feature>
<gene>
    <name evidence="3" type="ORF">SAMN05216243_3063</name>
</gene>
<dbReference type="AlphaFoldDB" id="A0A1G9BPR2"/>
<dbReference type="EMBL" id="FNFL01000006">
    <property type="protein sequence ID" value="SDK41456.1"/>
    <property type="molecule type" value="Genomic_DNA"/>
</dbReference>
<evidence type="ECO:0000259" key="2">
    <source>
        <dbReference type="Pfam" id="PF18917"/>
    </source>
</evidence>
<keyword evidence="4" id="KW-1185">Reference proteome</keyword>
<protein>
    <recommendedName>
        <fullName evidence="2">LiaI-LiaF-like transmembrane region domain-containing protein</fullName>
    </recommendedName>
</protein>
<dbReference type="Proteomes" id="UP000198694">
    <property type="component" value="Unassembled WGS sequence"/>
</dbReference>
<name>A0A1G9BPR2_9BACI</name>
<keyword evidence="1" id="KW-0812">Transmembrane</keyword>